<dbReference type="EMBL" id="VIEB01001016">
    <property type="protein sequence ID" value="TQD76722.1"/>
    <property type="molecule type" value="Genomic_DNA"/>
</dbReference>
<name>A0A540KRU0_MALBA</name>
<comment type="similarity">
    <text evidence="1">Belongs to the FHY3/FAR1 family.</text>
</comment>
<gene>
    <name evidence="3" type="ORF">C1H46_037756</name>
</gene>
<dbReference type="InterPro" id="IPR018289">
    <property type="entry name" value="MULE_transposase_dom"/>
</dbReference>
<dbReference type="AlphaFoldDB" id="A0A540KRU0"/>
<dbReference type="GO" id="GO:0008270">
    <property type="term" value="F:zinc ion binding"/>
    <property type="evidence" value="ECO:0007669"/>
    <property type="project" value="UniProtKB-UniRule"/>
</dbReference>
<dbReference type="GO" id="GO:0005634">
    <property type="term" value="C:nucleus"/>
    <property type="evidence" value="ECO:0007669"/>
    <property type="project" value="UniProtKB-SubCell"/>
</dbReference>
<dbReference type="GO" id="GO:0006355">
    <property type="term" value="P:regulation of DNA-templated transcription"/>
    <property type="evidence" value="ECO:0007669"/>
    <property type="project" value="UniProtKB-UniRule"/>
</dbReference>
<evidence type="ECO:0000313" key="4">
    <source>
        <dbReference type="Proteomes" id="UP000315295"/>
    </source>
</evidence>
<evidence type="ECO:0000313" key="3">
    <source>
        <dbReference type="EMBL" id="TQD76722.1"/>
    </source>
</evidence>
<dbReference type="InterPro" id="IPR031052">
    <property type="entry name" value="FHY3/FAR1"/>
</dbReference>
<comment type="function">
    <text evidence="1">Putative transcription activator involved in regulating light control of development.</text>
</comment>
<keyword evidence="1" id="KW-0863">Zinc-finger</keyword>
<dbReference type="STRING" id="106549.A0A540KRU0"/>
<dbReference type="Proteomes" id="UP000315295">
    <property type="component" value="Unassembled WGS sequence"/>
</dbReference>
<keyword evidence="1" id="KW-0539">Nucleus</keyword>
<proteinExistence type="inferred from homology"/>
<feature type="domain" description="MULE transposase" evidence="2">
    <location>
        <begin position="1"/>
        <end position="81"/>
    </location>
</feature>
<evidence type="ECO:0000256" key="1">
    <source>
        <dbReference type="RuleBase" id="RU367018"/>
    </source>
</evidence>
<organism evidence="3 4">
    <name type="scientific">Malus baccata</name>
    <name type="common">Siberian crab apple</name>
    <name type="synonym">Pyrus baccata</name>
    <dbReference type="NCBI Taxonomy" id="106549"/>
    <lineage>
        <taxon>Eukaryota</taxon>
        <taxon>Viridiplantae</taxon>
        <taxon>Streptophyta</taxon>
        <taxon>Embryophyta</taxon>
        <taxon>Tracheophyta</taxon>
        <taxon>Spermatophyta</taxon>
        <taxon>Magnoliopsida</taxon>
        <taxon>eudicotyledons</taxon>
        <taxon>Gunneridae</taxon>
        <taxon>Pentapetalae</taxon>
        <taxon>rosids</taxon>
        <taxon>fabids</taxon>
        <taxon>Rosales</taxon>
        <taxon>Rosaceae</taxon>
        <taxon>Amygdaloideae</taxon>
        <taxon>Maleae</taxon>
        <taxon>Malus</taxon>
    </lineage>
</organism>
<sequence length="180" mass="20980">MPFTPFVGVNHHGQSILLGCGLISREDTDSFIWLFKTWLACMSGHAPCGIITDQDKAMKKAIEVVFPNTRHRLCLWHIMKKVPDKLKSYKEYESMSSSLGSIVYDSMTSEDFEERWVEMIGKYKFKKQARKWLRSLYAERHHWVPVYVKNKFWAGMSTTQRSESMNAFFDGHVNSKTSLK</sequence>
<keyword evidence="1" id="KW-0862">Zinc</keyword>
<accession>A0A540KRU0</accession>
<keyword evidence="4" id="KW-1185">Reference proteome</keyword>
<dbReference type="PANTHER" id="PTHR31669:SF283">
    <property type="entry name" value="PROTEIN FAR1-RELATED SEQUENCE"/>
    <property type="match status" value="1"/>
</dbReference>
<comment type="caution">
    <text evidence="3">The sequence shown here is derived from an EMBL/GenBank/DDBJ whole genome shotgun (WGS) entry which is preliminary data.</text>
</comment>
<dbReference type="PANTHER" id="PTHR31669">
    <property type="entry name" value="PROTEIN FAR1-RELATED SEQUENCE 10-RELATED"/>
    <property type="match status" value="1"/>
</dbReference>
<keyword evidence="1" id="KW-0479">Metal-binding</keyword>
<evidence type="ECO:0000259" key="2">
    <source>
        <dbReference type="Pfam" id="PF10551"/>
    </source>
</evidence>
<comment type="subcellular location">
    <subcellularLocation>
        <location evidence="1">Nucleus</location>
    </subcellularLocation>
</comment>
<reference evidence="3 4" key="1">
    <citation type="journal article" date="2019" name="G3 (Bethesda)">
        <title>Sequencing of a Wild Apple (Malus baccata) Genome Unravels the Differences Between Cultivated and Wild Apple Species Regarding Disease Resistance and Cold Tolerance.</title>
        <authorList>
            <person name="Chen X."/>
        </authorList>
    </citation>
    <scope>NUCLEOTIDE SEQUENCE [LARGE SCALE GENOMIC DNA]</scope>
    <source>
        <strain evidence="4">cv. Shandingzi</strain>
        <tissue evidence="3">Leaves</tissue>
    </source>
</reference>
<dbReference type="Pfam" id="PF10551">
    <property type="entry name" value="MULE"/>
    <property type="match status" value="1"/>
</dbReference>
<protein>
    <recommendedName>
        <fullName evidence="1">Protein FAR1-RELATED SEQUENCE</fullName>
    </recommendedName>
</protein>